<dbReference type="PANTHER" id="PTHR43707">
    <property type="entry name" value="HISTIDYL-TRNA SYNTHETASE"/>
    <property type="match status" value="1"/>
</dbReference>
<comment type="subunit">
    <text evidence="1">Homodimer.</text>
</comment>
<dbReference type="Pfam" id="PF13393">
    <property type="entry name" value="tRNA-synt_His"/>
    <property type="match status" value="1"/>
</dbReference>
<dbReference type="NCBIfam" id="NF008952">
    <property type="entry name" value="PRK12295.1-5"/>
    <property type="match status" value="1"/>
</dbReference>
<organism evidence="4 5">
    <name type="scientific">Roseovarius phycicola</name>
    <dbReference type="NCBI Taxonomy" id="3080976"/>
    <lineage>
        <taxon>Bacteria</taxon>
        <taxon>Pseudomonadati</taxon>
        <taxon>Pseudomonadota</taxon>
        <taxon>Alphaproteobacteria</taxon>
        <taxon>Rhodobacterales</taxon>
        <taxon>Roseobacteraceae</taxon>
        <taxon>Roseovarius</taxon>
    </lineage>
</organism>
<proteinExistence type="predicted"/>
<keyword evidence="4" id="KW-0808">Transferase</keyword>
<evidence type="ECO:0000259" key="3">
    <source>
        <dbReference type="PROSITE" id="PS50862"/>
    </source>
</evidence>
<protein>
    <recommendedName>
        <fullName evidence="2">Histidine--tRNA ligase</fullName>
    </recommendedName>
</protein>
<evidence type="ECO:0000256" key="1">
    <source>
        <dbReference type="ARBA" id="ARBA00011738"/>
    </source>
</evidence>
<evidence type="ECO:0000256" key="2">
    <source>
        <dbReference type="ARBA" id="ARBA00017399"/>
    </source>
</evidence>
<keyword evidence="5" id="KW-1185">Reference proteome</keyword>
<dbReference type="PROSITE" id="PS50862">
    <property type="entry name" value="AA_TRNA_LIGASE_II"/>
    <property type="match status" value="1"/>
</dbReference>
<dbReference type="PANTHER" id="PTHR43707:SF1">
    <property type="entry name" value="HISTIDINE--TRNA LIGASE, MITOCHONDRIAL-RELATED"/>
    <property type="match status" value="1"/>
</dbReference>
<gene>
    <name evidence="4" type="ORF">RZ517_05980</name>
</gene>
<dbReference type="Proteomes" id="UP001364156">
    <property type="component" value="Chromosome"/>
</dbReference>
<dbReference type="SUPFAM" id="SSF55681">
    <property type="entry name" value="Class II aaRS and biotin synthetases"/>
    <property type="match status" value="1"/>
</dbReference>
<feature type="domain" description="Aminoacyl-transfer RNA synthetases class-II family profile" evidence="3">
    <location>
        <begin position="14"/>
        <end position="351"/>
    </location>
</feature>
<dbReference type="GO" id="GO:0016757">
    <property type="term" value="F:glycosyltransferase activity"/>
    <property type="evidence" value="ECO:0007669"/>
    <property type="project" value="UniProtKB-KW"/>
</dbReference>
<evidence type="ECO:0000313" key="4">
    <source>
        <dbReference type="EMBL" id="WWR47717.1"/>
    </source>
</evidence>
<dbReference type="EMBL" id="CP146069">
    <property type="protein sequence ID" value="WWR47717.1"/>
    <property type="molecule type" value="Genomic_DNA"/>
</dbReference>
<evidence type="ECO:0000313" key="5">
    <source>
        <dbReference type="Proteomes" id="UP001364156"/>
    </source>
</evidence>
<name>A0ABZ2HMY5_9RHOB</name>
<accession>A0ABZ2HMY5</accession>
<dbReference type="RefSeq" id="WP_338550552.1">
    <property type="nucleotide sequence ID" value="NZ_CP146069.1"/>
</dbReference>
<dbReference type="Gene3D" id="3.30.930.10">
    <property type="entry name" value="Bira Bifunctional Protein, Domain 2"/>
    <property type="match status" value="1"/>
</dbReference>
<dbReference type="InterPro" id="IPR041715">
    <property type="entry name" value="HisRS-like_core"/>
</dbReference>
<dbReference type="InterPro" id="IPR004516">
    <property type="entry name" value="HisRS/HisZ"/>
</dbReference>
<dbReference type="PIRSF" id="PIRSF001549">
    <property type="entry name" value="His-tRNA_synth"/>
    <property type="match status" value="1"/>
</dbReference>
<reference evidence="4 5" key="1">
    <citation type="submission" date="2023-10" db="EMBL/GenBank/DDBJ databases">
        <title>Roseovarius strain S88 nov., isolated from a marine algae.</title>
        <authorList>
            <person name="Lee M.W."/>
            <person name="Lee J.K."/>
            <person name="Kim J.M."/>
            <person name="Choi D.G."/>
            <person name="Baek J.H."/>
            <person name="Bayburt H."/>
            <person name="Jung J.J."/>
            <person name="Han D.M."/>
            <person name="Jeon C.O."/>
        </authorList>
    </citation>
    <scope>NUCLEOTIDE SEQUENCE [LARGE SCALE GENOMIC DNA]</scope>
    <source>
        <strain evidence="4 5">S88</strain>
    </source>
</reference>
<dbReference type="InterPro" id="IPR045864">
    <property type="entry name" value="aa-tRNA-synth_II/BPL/LPL"/>
</dbReference>
<sequence length="361" mass="39318">MTNLAAIKAEALRLRGIFEAAGATPVGPPVLQPADTLLDLYGEDIRARAYVTSDALRGEQMLRPDFTVPVVQMHMEHGAEPACYTYAGEVFRRQEDDPDRASEYHQVGFELFDREAPEAADARVFSEIYNILKPLKLRASTGDIGILTAAVSGLQTTDRRKAALMRHIWRPRRFRALVDRYSGRASVPESRASLLAMDNPMEQAAPLIGLRSHAEIEARIAALREDAAAPNLSENDVALLDAILSVRETSVNALEHLRDIAVDLPSISPAVARLAKRLDALNAAGIDVTVLDFEASYGRTQMEYYDGFVFGFYAPDRPDLPPVASGGRYDALTRQLGQGREIPAVGGVIRPGLVVELGGAA</sequence>
<keyword evidence="4" id="KW-0328">Glycosyltransferase</keyword>
<dbReference type="InterPro" id="IPR006195">
    <property type="entry name" value="aa-tRNA-synth_II"/>
</dbReference>